<accession>A0AAV8WBS0</accession>
<feature type="compositionally biased region" description="Polar residues" evidence="1">
    <location>
        <begin position="127"/>
        <end position="140"/>
    </location>
</feature>
<dbReference type="InterPro" id="IPR029357">
    <property type="entry name" value="SPATA7"/>
</dbReference>
<protein>
    <submittedName>
        <fullName evidence="2">Uncharacterized protein</fullName>
    </submittedName>
</protein>
<dbReference type="GO" id="GO:0005930">
    <property type="term" value="C:axoneme"/>
    <property type="evidence" value="ECO:0007669"/>
    <property type="project" value="TreeGrafter"/>
</dbReference>
<evidence type="ECO:0000313" key="2">
    <source>
        <dbReference type="EMBL" id="KAJ8924100.1"/>
    </source>
</evidence>
<evidence type="ECO:0000256" key="1">
    <source>
        <dbReference type="SAM" id="MobiDB-lite"/>
    </source>
</evidence>
<feature type="region of interest" description="Disordered" evidence="1">
    <location>
        <begin position="813"/>
        <end position="839"/>
    </location>
</feature>
<feature type="compositionally biased region" description="Polar residues" evidence="1">
    <location>
        <begin position="11"/>
        <end position="35"/>
    </location>
</feature>
<dbReference type="Proteomes" id="UP001159042">
    <property type="component" value="Unassembled WGS sequence"/>
</dbReference>
<reference evidence="2 3" key="1">
    <citation type="journal article" date="2023" name="Insect Mol. Biol.">
        <title>Genome sequencing provides insights into the evolution of gene families encoding plant cell wall-degrading enzymes in longhorned beetles.</title>
        <authorList>
            <person name="Shin N.R."/>
            <person name="Okamura Y."/>
            <person name="Kirsch R."/>
            <person name="Pauchet Y."/>
        </authorList>
    </citation>
    <scope>NUCLEOTIDE SEQUENCE [LARGE SCALE GENOMIC DNA]</scope>
    <source>
        <strain evidence="2">EAD_L_NR</strain>
    </source>
</reference>
<sequence length="839" mass="94231">MKNHYRKLRSAKSTIDNTFPQSFSKTFSTPPGSGRSSKRIDFEERCLKHNSSDRYRVTKHNCVTSMSGTSDTSINTLNLPLRPRSRRNPMDGSIRIQCKPRSHSVALPIGERPSGKIKKKRKVTRKYPNSDSTHKLNTSGLEDKSESEEQAKSDSNRSIASKEVELKSSKSKVQEHEYLQFLLRITEEIIVNDLYTNEDIEKVFETHIEANKDHLNVEKMEAHLVRLCQELEIPYKNKENGDSNGGCYEKFFNQRLHTSDCQQKPEDCECQTKRTLPIEIKKSKQNVRNGDTKLNGQFELQTIYNLLTNKYSLGRVTECTEPNSLETLIETVKQSSVTGGLSLDNVSVFACLENLEKSETRTKEKLPEREETASETDDSKCLLVYPQVVPTTISEIALTEKEKLGCVEEEILYKKWKENLVNQMNNCTELSDHAISVENKSDNSNTSIIANFTEHSSAVEANQIDGESKSSVTADNNSNKIEHLSLKTVVEEPKRHSLENSDNDAQLECNRNDSVHTVKHTSLSKVPSVIVFDENATKIAINDSASTSSLKSVQEKIQAYNLLKEKTSSDQSTQIEPAAHSDKECNTSLDLKEYSNSDYVLINGPVYVLKAVLESHEKFVIYDKDNANRNKSPNDVEEIDAISPEKLPNGKVFDPQFSNYISSYFKNDFSKLLNSDYDLTPERDSDTSVKYHHLLADATTSISNVNLNSSVDDSYANPDALLLGDNYELCSRLQEDLVPDTHDLINHGLNNSAAYSFQNELSMDGQYELRSYSLPKEINSSVNITGEEGVNDTELDVSLKNYELCSSSVTNRSDVSESGEIGKGGVCKEEDVSEASTFG</sequence>
<feature type="compositionally biased region" description="Basic residues" evidence="1">
    <location>
        <begin position="115"/>
        <end position="125"/>
    </location>
</feature>
<evidence type="ECO:0000313" key="3">
    <source>
        <dbReference type="Proteomes" id="UP001159042"/>
    </source>
</evidence>
<keyword evidence="3" id="KW-1185">Reference proteome</keyword>
<dbReference type="PANTHER" id="PTHR14917:SF4">
    <property type="entry name" value="SPERMATOGENESIS-ASSOCIATED 7"/>
    <property type="match status" value="1"/>
</dbReference>
<name>A0AAV8WBS0_9CUCU</name>
<dbReference type="AlphaFoldDB" id="A0AAV8WBS0"/>
<proteinExistence type="predicted"/>
<dbReference type="PANTHER" id="PTHR14917">
    <property type="entry name" value="SPERMATOGENESIS-ASSOCIATED PROTEIN 7"/>
    <property type="match status" value="1"/>
</dbReference>
<dbReference type="GO" id="GO:0000226">
    <property type="term" value="P:microtubule cytoskeleton organization"/>
    <property type="evidence" value="ECO:0007669"/>
    <property type="project" value="TreeGrafter"/>
</dbReference>
<dbReference type="GO" id="GO:0036064">
    <property type="term" value="C:ciliary basal body"/>
    <property type="evidence" value="ECO:0007669"/>
    <property type="project" value="TreeGrafter"/>
</dbReference>
<gene>
    <name evidence="2" type="ORF">NQ315_006882</name>
</gene>
<feature type="region of interest" description="Disordered" evidence="1">
    <location>
        <begin position="1"/>
        <end position="38"/>
    </location>
</feature>
<feature type="compositionally biased region" description="Basic and acidic residues" evidence="1">
    <location>
        <begin position="141"/>
        <end position="167"/>
    </location>
</feature>
<feature type="compositionally biased region" description="Basic residues" evidence="1">
    <location>
        <begin position="1"/>
        <end position="10"/>
    </location>
</feature>
<organism evidence="2 3">
    <name type="scientific">Exocentrus adspersus</name>
    <dbReference type="NCBI Taxonomy" id="1586481"/>
    <lineage>
        <taxon>Eukaryota</taxon>
        <taxon>Metazoa</taxon>
        <taxon>Ecdysozoa</taxon>
        <taxon>Arthropoda</taxon>
        <taxon>Hexapoda</taxon>
        <taxon>Insecta</taxon>
        <taxon>Pterygota</taxon>
        <taxon>Neoptera</taxon>
        <taxon>Endopterygota</taxon>
        <taxon>Coleoptera</taxon>
        <taxon>Polyphaga</taxon>
        <taxon>Cucujiformia</taxon>
        <taxon>Chrysomeloidea</taxon>
        <taxon>Cerambycidae</taxon>
        <taxon>Lamiinae</taxon>
        <taxon>Acanthocinini</taxon>
        <taxon>Exocentrus</taxon>
    </lineage>
</organism>
<comment type="caution">
    <text evidence="2">The sequence shown here is derived from an EMBL/GenBank/DDBJ whole genome shotgun (WGS) entry which is preliminary data.</text>
</comment>
<dbReference type="Pfam" id="PF15244">
    <property type="entry name" value="HSD3"/>
    <property type="match status" value="1"/>
</dbReference>
<dbReference type="EMBL" id="JANEYG010000003">
    <property type="protein sequence ID" value="KAJ8924100.1"/>
    <property type="molecule type" value="Genomic_DNA"/>
</dbReference>
<feature type="region of interest" description="Disordered" evidence="1">
    <location>
        <begin position="67"/>
        <end position="167"/>
    </location>
</feature>